<keyword evidence="2" id="KW-1133">Transmembrane helix</keyword>
<keyword evidence="2" id="KW-0472">Membrane</keyword>
<accession>A0ABD1GDF0</accession>
<dbReference type="EMBL" id="JBEAFC010000009">
    <property type="protein sequence ID" value="KAL1541043.1"/>
    <property type="molecule type" value="Genomic_DNA"/>
</dbReference>
<feature type="transmembrane region" description="Helical" evidence="2">
    <location>
        <begin position="12"/>
        <end position="30"/>
    </location>
</feature>
<sequence length="107" mass="11828">MDSSNSSLINLHVAILFSPGMGHLIPMVLLSNSLSAHHNITVIVLLVTTTVSSPEFNLLKIPLHLLVNILELPPANISHLVFLRQNRHSALPIDPICHEPLVQQWHS</sequence>
<keyword evidence="3" id="KW-0808">Transferase</keyword>
<dbReference type="Proteomes" id="UP001567538">
    <property type="component" value="Unassembled WGS sequence"/>
</dbReference>
<dbReference type="EC" id="2.4.1.218" evidence="3"/>
<gene>
    <name evidence="3" type="ORF">AAHA92_25311</name>
</gene>
<dbReference type="SUPFAM" id="SSF53756">
    <property type="entry name" value="UDP-Glycosyltransferase/glycogen phosphorylase"/>
    <property type="match status" value="1"/>
</dbReference>
<dbReference type="Gene3D" id="3.40.50.2000">
    <property type="entry name" value="Glycogen Phosphorylase B"/>
    <property type="match status" value="1"/>
</dbReference>
<keyword evidence="1 3" id="KW-0328">Glycosyltransferase</keyword>
<evidence type="ECO:0000313" key="4">
    <source>
        <dbReference type="Proteomes" id="UP001567538"/>
    </source>
</evidence>
<comment type="caution">
    <text evidence="3">The sequence shown here is derived from an EMBL/GenBank/DDBJ whole genome shotgun (WGS) entry which is preliminary data.</text>
</comment>
<evidence type="ECO:0000256" key="1">
    <source>
        <dbReference type="ARBA" id="ARBA00022676"/>
    </source>
</evidence>
<dbReference type="PANTHER" id="PTHR48046">
    <property type="entry name" value="UDP-GLYCOSYLTRANSFERASE 72E1"/>
    <property type="match status" value="1"/>
</dbReference>
<evidence type="ECO:0000256" key="2">
    <source>
        <dbReference type="SAM" id="Phobius"/>
    </source>
</evidence>
<keyword evidence="2" id="KW-0812">Transmembrane</keyword>
<evidence type="ECO:0000313" key="3">
    <source>
        <dbReference type="EMBL" id="KAL1541043.1"/>
    </source>
</evidence>
<dbReference type="PANTHER" id="PTHR48046:SF1">
    <property type="entry name" value="GLYCOSYLTRANSFERASE-RELATED"/>
    <property type="match status" value="1"/>
</dbReference>
<proteinExistence type="predicted"/>
<reference evidence="3 4" key="1">
    <citation type="submission" date="2024-06" db="EMBL/GenBank/DDBJ databases">
        <title>A chromosome level genome sequence of Diviner's sage (Salvia divinorum).</title>
        <authorList>
            <person name="Ford S.A."/>
            <person name="Ro D.-K."/>
            <person name="Ness R.W."/>
            <person name="Phillips M.A."/>
        </authorList>
    </citation>
    <scope>NUCLEOTIDE SEQUENCE [LARGE SCALE GENOMIC DNA]</scope>
    <source>
        <strain evidence="3">SAF-2024a</strain>
        <tissue evidence="3">Leaf</tissue>
    </source>
</reference>
<organism evidence="3 4">
    <name type="scientific">Salvia divinorum</name>
    <name type="common">Maria pastora</name>
    <name type="synonym">Diviner's sage</name>
    <dbReference type="NCBI Taxonomy" id="28513"/>
    <lineage>
        <taxon>Eukaryota</taxon>
        <taxon>Viridiplantae</taxon>
        <taxon>Streptophyta</taxon>
        <taxon>Embryophyta</taxon>
        <taxon>Tracheophyta</taxon>
        <taxon>Spermatophyta</taxon>
        <taxon>Magnoliopsida</taxon>
        <taxon>eudicotyledons</taxon>
        <taxon>Gunneridae</taxon>
        <taxon>Pentapetalae</taxon>
        <taxon>asterids</taxon>
        <taxon>lamiids</taxon>
        <taxon>Lamiales</taxon>
        <taxon>Lamiaceae</taxon>
        <taxon>Nepetoideae</taxon>
        <taxon>Mentheae</taxon>
        <taxon>Salviinae</taxon>
        <taxon>Salvia</taxon>
        <taxon>Salvia subgen. Calosphace</taxon>
    </lineage>
</organism>
<dbReference type="AlphaFoldDB" id="A0ABD1GDF0"/>
<name>A0ABD1GDF0_SALDI</name>
<dbReference type="GO" id="GO:0050505">
    <property type="term" value="F:hydroquinone glucosyltransferase activity"/>
    <property type="evidence" value="ECO:0007669"/>
    <property type="project" value="UniProtKB-EC"/>
</dbReference>
<keyword evidence="4" id="KW-1185">Reference proteome</keyword>
<protein>
    <submittedName>
        <fullName evidence="3">Hydroquinone glucosyltransferase</fullName>
        <ecNumber evidence="3">2.4.1.218</ecNumber>
    </submittedName>
</protein>